<evidence type="ECO:0000313" key="1">
    <source>
        <dbReference type="EMBL" id="AFZ24900.1"/>
    </source>
</evidence>
<dbReference type="Proteomes" id="UP000010475">
    <property type="component" value="Chromosome"/>
</dbReference>
<protein>
    <submittedName>
        <fullName evidence="1">Uncharacterized protein</fullName>
    </submittedName>
</protein>
<accession>K9WWZ9</accession>
<gene>
    <name evidence="1" type="ORF">Cylst_2703</name>
</gene>
<reference evidence="1 2" key="1">
    <citation type="submission" date="2012-06" db="EMBL/GenBank/DDBJ databases">
        <title>Finished chromosome of genome of Cylindrospermum stagnale PCC 7417.</title>
        <authorList>
            <consortium name="US DOE Joint Genome Institute"/>
            <person name="Gugger M."/>
            <person name="Coursin T."/>
            <person name="Rippka R."/>
            <person name="Tandeau De Marsac N."/>
            <person name="Huntemann M."/>
            <person name="Wei C.-L."/>
            <person name="Han J."/>
            <person name="Detter J.C."/>
            <person name="Han C."/>
            <person name="Tapia R."/>
            <person name="Chen A."/>
            <person name="Kyrpides N."/>
            <person name="Mavromatis K."/>
            <person name="Markowitz V."/>
            <person name="Szeto E."/>
            <person name="Ivanova N."/>
            <person name="Pagani I."/>
            <person name="Pati A."/>
            <person name="Goodwin L."/>
            <person name="Nordberg H.P."/>
            <person name="Cantor M.N."/>
            <person name="Hua S.X."/>
            <person name="Woyke T."/>
            <person name="Kerfeld C.A."/>
        </authorList>
    </citation>
    <scope>NUCLEOTIDE SEQUENCE [LARGE SCALE GENOMIC DNA]</scope>
    <source>
        <strain evidence="1 2">PCC 7417</strain>
    </source>
</reference>
<dbReference type="EMBL" id="CP003642">
    <property type="protein sequence ID" value="AFZ24900.1"/>
    <property type="molecule type" value="Genomic_DNA"/>
</dbReference>
<organism evidence="1 2">
    <name type="scientific">Cylindrospermum stagnale PCC 7417</name>
    <dbReference type="NCBI Taxonomy" id="56107"/>
    <lineage>
        <taxon>Bacteria</taxon>
        <taxon>Bacillati</taxon>
        <taxon>Cyanobacteriota</taxon>
        <taxon>Cyanophyceae</taxon>
        <taxon>Nostocales</taxon>
        <taxon>Nostocaceae</taxon>
        <taxon>Cylindrospermum</taxon>
    </lineage>
</organism>
<proteinExistence type="predicted"/>
<dbReference type="HOGENOM" id="CLU_2896590_0_0_3"/>
<evidence type="ECO:0000313" key="2">
    <source>
        <dbReference type="Proteomes" id="UP000010475"/>
    </source>
</evidence>
<name>K9WWZ9_9NOST</name>
<dbReference type="KEGG" id="csg:Cylst_2703"/>
<sequence>MHLPYFTRKLHLTSSLCMLNITKLSGVTCHETGLLLSGCEQNEGESSSQRYTCMEILGIFSI</sequence>
<dbReference type="AlphaFoldDB" id="K9WWZ9"/>
<keyword evidence="2" id="KW-1185">Reference proteome</keyword>